<dbReference type="Pfam" id="PF06441">
    <property type="entry name" value="EHN"/>
    <property type="match status" value="1"/>
</dbReference>
<feature type="active site" description="Proton acceptor" evidence="4">
    <location>
        <position position="364"/>
    </location>
</feature>
<evidence type="ECO:0000256" key="2">
    <source>
        <dbReference type="ARBA" id="ARBA00022797"/>
    </source>
</evidence>
<evidence type="ECO:0000313" key="7">
    <source>
        <dbReference type="Proteomes" id="UP000291591"/>
    </source>
</evidence>
<evidence type="ECO:0000256" key="3">
    <source>
        <dbReference type="ARBA" id="ARBA00022801"/>
    </source>
</evidence>
<comment type="caution">
    <text evidence="6">The sequence shown here is derived from an EMBL/GenBank/DDBJ whole genome shotgun (WGS) entry which is preliminary data.</text>
</comment>
<protein>
    <submittedName>
        <fullName evidence="6">Pimeloyl-ACP methyl ester carboxylesterase</fullName>
    </submittedName>
</protein>
<feature type="active site" description="Proton donor" evidence="4">
    <location>
        <position position="313"/>
    </location>
</feature>
<feature type="domain" description="Epoxide hydrolase N-terminal" evidence="5">
    <location>
        <begin position="12"/>
        <end position="121"/>
    </location>
</feature>
<keyword evidence="3" id="KW-0378">Hydrolase</keyword>
<dbReference type="GO" id="GO:0004301">
    <property type="term" value="F:epoxide hydrolase activity"/>
    <property type="evidence" value="ECO:0007669"/>
    <property type="project" value="TreeGrafter"/>
</dbReference>
<accession>A0A4Q7URQ0</accession>
<feature type="active site" description="Nucleophile" evidence="4">
    <location>
        <position position="186"/>
    </location>
</feature>
<comment type="similarity">
    <text evidence="1">Belongs to the peptidase S33 family.</text>
</comment>
<evidence type="ECO:0000313" key="6">
    <source>
        <dbReference type="EMBL" id="RZT84365.1"/>
    </source>
</evidence>
<dbReference type="PANTHER" id="PTHR21661">
    <property type="entry name" value="EPOXIDE HYDROLASE 1-RELATED"/>
    <property type="match status" value="1"/>
</dbReference>
<evidence type="ECO:0000256" key="4">
    <source>
        <dbReference type="PIRSR" id="PIRSR001112-1"/>
    </source>
</evidence>
<dbReference type="InterPro" id="IPR010497">
    <property type="entry name" value="Epoxide_hydro_N"/>
</dbReference>
<dbReference type="PRINTS" id="PR00412">
    <property type="entry name" value="EPOXHYDRLASE"/>
</dbReference>
<proteinExistence type="inferred from homology"/>
<dbReference type="PIRSF" id="PIRSF001112">
    <property type="entry name" value="Epoxide_hydrolase"/>
    <property type="match status" value="1"/>
</dbReference>
<sequence length="386" mass="43847">MRARPCHRVAVRDFRIDIPDADLDDLRERLARTRWPEPATVDGWIQGVPLDYAQELCEYWRTRYDWRRVEAEINAWPQFRTGLDGGGDDSVEIHVVHARSKHENALPLLLTHGWPGSIVEFLDLLPALTDPEDPADAFHVVLPTLPGYGFSGKPAVSGWGVERIAVAWAQLMDRLGYERYVAQGGDWGSMVTSALGTADPEHIAGIHLTMALAERPEDDDQPLSKDEKEAKKFAESFRRFGQGYSAEQSTRPQTIGYGLLDSPSAQCTWIMEKFWDWTDCAGHPENAIGRDRLLDNVMMYWLGGAGASSARLYWESFARRRMDEVTVPTAVAQFPHEMVRLPRHWLERRFTDLRSLTTPPAGGHFASLEQPETFVDELRAFFRTVR</sequence>
<dbReference type="SUPFAM" id="SSF53474">
    <property type="entry name" value="alpha/beta-Hydrolases"/>
    <property type="match status" value="1"/>
</dbReference>
<dbReference type="AlphaFoldDB" id="A0A4Q7URQ0"/>
<dbReference type="PANTHER" id="PTHR21661:SF35">
    <property type="entry name" value="EPOXIDE HYDROLASE"/>
    <property type="match status" value="1"/>
</dbReference>
<dbReference type="GO" id="GO:0097176">
    <property type="term" value="P:epoxide metabolic process"/>
    <property type="evidence" value="ECO:0007669"/>
    <property type="project" value="TreeGrafter"/>
</dbReference>
<evidence type="ECO:0000259" key="5">
    <source>
        <dbReference type="Pfam" id="PF06441"/>
    </source>
</evidence>
<dbReference type="EMBL" id="SHKL01000001">
    <property type="protein sequence ID" value="RZT84365.1"/>
    <property type="molecule type" value="Genomic_DNA"/>
</dbReference>
<evidence type="ECO:0000256" key="1">
    <source>
        <dbReference type="ARBA" id="ARBA00010088"/>
    </source>
</evidence>
<organism evidence="6 7">
    <name type="scientific">Pseudonocardia sediminis</name>
    <dbReference type="NCBI Taxonomy" id="1397368"/>
    <lineage>
        <taxon>Bacteria</taxon>
        <taxon>Bacillati</taxon>
        <taxon>Actinomycetota</taxon>
        <taxon>Actinomycetes</taxon>
        <taxon>Pseudonocardiales</taxon>
        <taxon>Pseudonocardiaceae</taxon>
        <taxon>Pseudonocardia</taxon>
    </lineage>
</organism>
<dbReference type="InterPro" id="IPR029058">
    <property type="entry name" value="AB_hydrolase_fold"/>
</dbReference>
<dbReference type="InterPro" id="IPR000639">
    <property type="entry name" value="Epox_hydrolase-like"/>
</dbReference>
<gene>
    <name evidence="6" type="ORF">EV383_1205</name>
</gene>
<name>A0A4Q7URQ0_PSEST</name>
<dbReference type="Gene3D" id="3.40.50.1820">
    <property type="entry name" value="alpha/beta hydrolase"/>
    <property type="match status" value="1"/>
</dbReference>
<dbReference type="InterPro" id="IPR016292">
    <property type="entry name" value="Epoxide_hydrolase"/>
</dbReference>
<keyword evidence="7" id="KW-1185">Reference proteome</keyword>
<dbReference type="Proteomes" id="UP000291591">
    <property type="component" value="Unassembled WGS sequence"/>
</dbReference>
<keyword evidence="2" id="KW-0058">Aromatic hydrocarbons catabolism</keyword>
<reference evidence="6 7" key="1">
    <citation type="submission" date="2019-02" db="EMBL/GenBank/DDBJ databases">
        <title>Sequencing the genomes of 1000 actinobacteria strains.</title>
        <authorList>
            <person name="Klenk H.-P."/>
        </authorList>
    </citation>
    <scope>NUCLEOTIDE SEQUENCE [LARGE SCALE GENOMIC DNA]</scope>
    <source>
        <strain evidence="6 7">DSM 45779</strain>
    </source>
</reference>